<keyword evidence="7" id="KW-0029">Amino-acid transport</keyword>
<gene>
    <name evidence="12" type="ORF">CUN60_02910</name>
</gene>
<keyword evidence="3" id="KW-0813">Transport</keyword>
<accession>A0A2I7N4A7</accession>
<dbReference type="KEGG" id="nba:CUN60_02910"/>
<evidence type="ECO:0000259" key="11">
    <source>
        <dbReference type="Pfam" id="PF00324"/>
    </source>
</evidence>
<evidence type="ECO:0000256" key="9">
    <source>
        <dbReference type="ARBA" id="ARBA00023136"/>
    </source>
</evidence>
<dbReference type="GO" id="GO:0006865">
    <property type="term" value="P:amino acid transport"/>
    <property type="evidence" value="ECO:0007669"/>
    <property type="project" value="UniProtKB-KW"/>
</dbReference>
<feature type="transmembrane region" description="Helical" evidence="10">
    <location>
        <begin position="422"/>
        <end position="440"/>
    </location>
</feature>
<feature type="domain" description="Amino acid permease/ SLC12A" evidence="11">
    <location>
        <begin position="14"/>
        <end position="441"/>
    </location>
</feature>
<feature type="transmembrane region" description="Helical" evidence="10">
    <location>
        <begin position="120"/>
        <end position="139"/>
    </location>
</feature>
<dbReference type="Pfam" id="PF00324">
    <property type="entry name" value="AA_permease"/>
    <property type="match status" value="1"/>
</dbReference>
<keyword evidence="9 10" id="KW-0472">Membrane</keyword>
<feature type="transmembrane region" description="Helical" evidence="10">
    <location>
        <begin position="329"/>
        <end position="349"/>
    </location>
</feature>
<dbReference type="PROSITE" id="PS00218">
    <property type="entry name" value="AMINO_ACID_PERMEASE_1"/>
    <property type="match status" value="1"/>
</dbReference>
<dbReference type="Gene3D" id="1.20.1740.10">
    <property type="entry name" value="Amino acid/polyamine transporter I"/>
    <property type="match status" value="1"/>
</dbReference>
<protein>
    <submittedName>
        <fullName evidence="12">Aromatic amino acid transporter AroP</fullName>
    </submittedName>
</protein>
<keyword evidence="5" id="KW-0997">Cell inner membrane</keyword>
<dbReference type="GO" id="GO:0055085">
    <property type="term" value="P:transmembrane transport"/>
    <property type="evidence" value="ECO:0007669"/>
    <property type="project" value="InterPro"/>
</dbReference>
<keyword evidence="4" id="KW-1003">Cell membrane</keyword>
<name>A0A2I7N4A7_9NEIS</name>
<dbReference type="PANTHER" id="PTHR43495:SF4">
    <property type="entry name" value="AROMATIC AMINO ACID TRANSPORT PROTEIN AROP"/>
    <property type="match status" value="1"/>
</dbReference>
<evidence type="ECO:0000256" key="4">
    <source>
        <dbReference type="ARBA" id="ARBA00022475"/>
    </source>
</evidence>
<dbReference type="OrthoDB" id="5442866at2"/>
<proteinExistence type="inferred from homology"/>
<feature type="transmembrane region" description="Helical" evidence="10">
    <location>
        <begin position="12"/>
        <end position="32"/>
    </location>
</feature>
<organism evidence="12 13">
    <name type="scientific">Aquella oligotrophica</name>
    <dbReference type="NCBI Taxonomy" id="2067065"/>
    <lineage>
        <taxon>Bacteria</taxon>
        <taxon>Pseudomonadati</taxon>
        <taxon>Pseudomonadota</taxon>
        <taxon>Betaproteobacteria</taxon>
        <taxon>Neisseriales</taxon>
        <taxon>Neisseriaceae</taxon>
        <taxon>Aquella</taxon>
    </lineage>
</organism>
<evidence type="ECO:0000256" key="6">
    <source>
        <dbReference type="ARBA" id="ARBA00022692"/>
    </source>
</evidence>
<feature type="transmembrane region" description="Helical" evidence="10">
    <location>
        <begin position="38"/>
        <end position="61"/>
    </location>
</feature>
<dbReference type="EMBL" id="CP024847">
    <property type="protein sequence ID" value="AUR51293.1"/>
    <property type="molecule type" value="Genomic_DNA"/>
</dbReference>
<dbReference type="InterPro" id="IPR004841">
    <property type="entry name" value="AA-permease/SLC12A_dom"/>
</dbReference>
<evidence type="ECO:0000256" key="1">
    <source>
        <dbReference type="ARBA" id="ARBA00004429"/>
    </source>
</evidence>
<feature type="transmembrane region" description="Helical" evidence="10">
    <location>
        <begin position="192"/>
        <end position="217"/>
    </location>
</feature>
<comment type="subcellular location">
    <subcellularLocation>
        <location evidence="1">Cell inner membrane</location>
        <topology evidence="1">Multi-pass membrane protein</topology>
    </subcellularLocation>
</comment>
<evidence type="ECO:0000313" key="13">
    <source>
        <dbReference type="Proteomes" id="UP000236655"/>
    </source>
</evidence>
<feature type="transmembrane region" description="Helical" evidence="10">
    <location>
        <begin position="82"/>
        <end position="100"/>
    </location>
</feature>
<evidence type="ECO:0000256" key="5">
    <source>
        <dbReference type="ARBA" id="ARBA00022519"/>
    </source>
</evidence>
<evidence type="ECO:0000313" key="12">
    <source>
        <dbReference type="EMBL" id="AUR51293.1"/>
    </source>
</evidence>
<dbReference type="InterPro" id="IPR004840">
    <property type="entry name" value="Amino_acid_permease_CS"/>
</dbReference>
<sequence length="449" mass="49698">MSQNKLAHSLSSRHILMIALGSAIGTGFFFGAGESIKLAGPAILLSYALGGIMMYIVVRALGEMAVAEPSSGSFSYYAYKYIGNYAGFVSGWNYWFNYIIVSMLELTATSIFMDYWFPNVTHWIVTLIVMIIFTIINLLHVRIFGEFEFWFAGIKVTTVICLVLFGIYIIGFDHNSNQGVSNIGNLWQNGGFFANGLQGFLFSFVIVVFSFGGTELVGITAGEAENPEKTIPMAINGIIVRIILFYIATLGIVMCLYPWNKIDANVSPFVDVFRQIGINKAASLMNLVAISAALSSLNSGIYGTARMVYNLADQQNAPKFMKKTSEKGIPYNAIIFSVICIAITVLLNYLYPKKIFNILLAIATIAAIINWLTILVTHASFKKKAKNTGSYPSLFYPWSSIFAAIFLITVASIMFFMPDMKLAIMIAPGWLLLLSIGYFIKTRIRGNYK</sequence>
<dbReference type="PANTHER" id="PTHR43495">
    <property type="entry name" value="GABA PERMEASE"/>
    <property type="match status" value="1"/>
</dbReference>
<feature type="transmembrane region" description="Helical" evidence="10">
    <location>
        <begin position="287"/>
        <end position="309"/>
    </location>
</feature>
<feature type="transmembrane region" description="Helical" evidence="10">
    <location>
        <begin position="151"/>
        <end position="172"/>
    </location>
</feature>
<feature type="transmembrane region" description="Helical" evidence="10">
    <location>
        <begin position="393"/>
        <end position="416"/>
    </location>
</feature>
<evidence type="ECO:0000256" key="8">
    <source>
        <dbReference type="ARBA" id="ARBA00022989"/>
    </source>
</evidence>
<feature type="transmembrane region" description="Helical" evidence="10">
    <location>
        <begin position="355"/>
        <end position="381"/>
    </location>
</feature>
<feature type="transmembrane region" description="Helical" evidence="10">
    <location>
        <begin position="238"/>
        <end position="259"/>
    </location>
</feature>
<dbReference type="RefSeq" id="WP_102950593.1">
    <property type="nucleotide sequence ID" value="NZ_CP024847.1"/>
</dbReference>
<dbReference type="PIRSF" id="PIRSF006060">
    <property type="entry name" value="AA_transporter"/>
    <property type="match status" value="1"/>
</dbReference>
<evidence type="ECO:0000256" key="2">
    <source>
        <dbReference type="ARBA" id="ARBA00008583"/>
    </source>
</evidence>
<keyword evidence="8 10" id="KW-1133">Transmembrane helix</keyword>
<dbReference type="Proteomes" id="UP000236655">
    <property type="component" value="Chromosome"/>
</dbReference>
<evidence type="ECO:0000256" key="10">
    <source>
        <dbReference type="SAM" id="Phobius"/>
    </source>
</evidence>
<comment type="similarity">
    <text evidence="2">Belongs to the amino acid-polyamine-organocation (APC) superfamily. Amino acid transporter (AAT) (TC 2.A.3.1) family.</text>
</comment>
<reference evidence="13" key="1">
    <citation type="submission" date="2017-11" db="EMBL/GenBank/DDBJ databases">
        <authorList>
            <person name="Chan K.G."/>
            <person name="Lee L.S."/>
        </authorList>
    </citation>
    <scope>NUCLEOTIDE SEQUENCE [LARGE SCALE GENOMIC DNA]</scope>
    <source>
        <strain evidence="13">DSM 100970</strain>
    </source>
</reference>
<dbReference type="AlphaFoldDB" id="A0A2I7N4A7"/>
<dbReference type="GO" id="GO:0005886">
    <property type="term" value="C:plasma membrane"/>
    <property type="evidence" value="ECO:0007669"/>
    <property type="project" value="UniProtKB-SubCell"/>
</dbReference>
<evidence type="ECO:0000256" key="7">
    <source>
        <dbReference type="ARBA" id="ARBA00022970"/>
    </source>
</evidence>
<evidence type="ECO:0000256" key="3">
    <source>
        <dbReference type="ARBA" id="ARBA00022448"/>
    </source>
</evidence>
<keyword evidence="13" id="KW-1185">Reference proteome</keyword>
<dbReference type="FunFam" id="1.20.1740.10:FF:000001">
    <property type="entry name" value="Amino acid permease"/>
    <property type="match status" value="1"/>
</dbReference>
<keyword evidence="6 10" id="KW-0812">Transmembrane</keyword>